<evidence type="ECO:0000313" key="3">
    <source>
        <dbReference type="Proteomes" id="UP001195769"/>
    </source>
</evidence>
<gene>
    <name evidence="2" type="ORF">F5891DRAFT_1130008</name>
</gene>
<keyword evidence="3" id="KW-1185">Reference proteome</keyword>
<dbReference type="EMBL" id="JABBWK010000048">
    <property type="protein sequence ID" value="KAG1897287.1"/>
    <property type="molecule type" value="Genomic_DNA"/>
</dbReference>
<dbReference type="InterPro" id="IPR041457">
    <property type="entry name" value="CxC2_KDZ-assoc"/>
</dbReference>
<dbReference type="Proteomes" id="UP001195769">
    <property type="component" value="Unassembled WGS sequence"/>
</dbReference>
<sequence>MPSQQREKEGAYKYTYISSKTRRGNVSWKEADTVYEDYDSEVEPTSPVKQKHHQNIEDHSLVNYDREIYDDFGTGGLISIQRKTKEGFIHCLSCSGEHSWCSSCAVKAHQHNPFHNLQLWNGKFYESTTLRDHGHPCPNVLQQSNLSPWSDLGAMEDVFAYVEGDTIYETQLGLSNLVIVHSTGVYSHCVSWCQCPGAEKDRHLHLLKAKLFPASITRPQSAFTFDVLDNFLIDALECKTSAMSFYQELCCFTNNAFPHTIPDRYRELMRVSHIWRDLVNRIRFGFAHESDRSPGPGDLALYCPACSQPGINLPSSWKDTYDSWLVMQRYVVDGNFTAQHMKMKTPEDDVSLADGKGYMVTEGPYETHIIESKSSCSNHRTVNAANVQRSNLRATGVGATACARHGCFVPHAVVDFQKGESIHFHEWVNQSYHLSLPQSIKILPVVGKFHLSAHKLLCFPRFSLNFITGAGHIDGEILETLWAPFNKISPTARSMTLSHRQEVLDDHMRDSNWKKLVRIGKSPLFPRCQL</sequence>
<comment type="caution">
    <text evidence="2">The sequence shown here is derived from an EMBL/GenBank/DDBJ whole genome shotgun (WGS) entry which is preliminary data.</text>
</comment>
<reference evidence="2" key="1">
    <citation type="journal article" date="2020" name="New Phytol.">
        <title>Comparative genomics reveals dynamic genome evolution in host specialist ectomycorrhizal fungi.</title>
        <authorList>
            <person name="Lofgren L.A."/>
            <person name="Nguyen N.H."/>
            <person name="Vilgalys R."/>
            <person name="Ruytinx J."/>
            <person name="Liao H.L."/>
            <person name="Branco S."/>
            <person name="Kuo A."/>
            <person name="LaButti K."/>
            <person name="Lipzen A."/>
            <person name="Andreopoulos W."/>
            <person name="Pangilinan J."/>
            <person name="Riley R."/>
            <person name="Hundley H."/>
            <person name="Na H."/>
            <person name="Barry K."/>
            <person name="Grigoriev I.V."/>
            <person name="Stajich J.E."/>
            <person name="Kennedy P.G."/>
        </authorList>
    </citation>
    <scope>NUCLEOTIDE SEQUENCE</scope>
    <source>
        <strain evidence="2">FC203</strain>
    </source>
</reference>
<evidence type="ECO:0000259" key="1">
    <source>
        <dbReference type="Pfam" id="PF18803"/>
    </source>
</evidence>
<accession>A0AAD4E0V6</accession>
<name>A0AAD4E0V6_9AGAM</name>
<dbReference type="InterPro" id="IPR040521">
    <property type="entry name" value="KDZ"/>
</dbReference>
<dbReference type="AlphaFoldDB" id="A0AAD4E0V6"/>
<dbReference type="GeneID" id="64658769"/>
<proteinExistence type="predicted"/>
<evidence type="ECO:0000313" key="2">
    <source>
        <dbReference type="EMBL" id="KAG1897287.1"/>
    </source>
</evidence>
<feature type="domain" description="CxC2-like cysteine cluster KDZ transposase-associated" evidence="1">
    <location>
        <begin position="172"/>
        <end position="256"/>
    </location>
</feature>
<dbReference type="Pfam" id="PF18758">
    <property type="entry name" value="KDZ"/>
    <property type="match status" value="2"/>
</dbReference>
<protein>
    <recommendedName>
        <fullName evidence="1">CxC2-like cysteine cluster KDZ transposase-associated domain-containing protein</fullName>
    </recommendedName>
</protein>
<dbReference type="RefSeq" id="XP_041222863.1">
    <property type="nucleotide sequence ID" value="XM_041364471.1"/>
</dbReference>
<dbReference type="Pfam" id="PF18803">
    <property type="entry name" value="CxC2"/>
    <property type="match status" value="1"/>
</dbReference>
<organism evidence="2 3">
    <name type="scientific">Suillus fuscotomentosus</name>
    <dbReference type="NCBI Taxonomy" id="1912939"/>
    <lineage>
        <taxon>Eukaryota</taxon>
        <taxon>Fungi</taxon>
        <taxon>Dikarya</taxon>
        <taxon>Basidiomycota</taxon>
        <taxon>Agaricomycotina</taxon>
        <taxon>Agaricomycetes</taxon>
        <taxon>Agaricomycetidae</taxon>
        <taxon>Boletales</taxon>
        <taxon>Suillineae</taxon>
        <taxon>Suillaceae</taxon>
        <taxon>Suillus</taxon>
    </lineage>
</organism>